<keyword evidence="2" id="KW-1185">Reference proteome</keyword>
<proteinExistence type="predicted"/>
<gene>
    <name evidence="1" type="ordered locus">BATR1942_19730</name>
</gene>
<reference evidence="1 2" key="1">
    <citation type="journal article" date="2011" name="Front. Microbiol.">
        <title>Genomic signatures of strain selection and enhancement in Bacillus atrophaeus var. globigii, a historical biowarfare simulant.</title>
        <authorList>
            <person name="Gibbons H.S."/>
            <person name="Broomall S.M."/>
            <person name="McNew L.A."/>
            <person name="Daligault H."/>
            <person name="Chapman C."/>
            <person name="Bruce D."/>
            <person name="Karavis M."/>
            <person name="Krepps M."/>
            <person name="McGregor P.A."/>
            <person name="Hong C."/>
            <person name="Park K.H."/>
            <person name="Akmal A."/>
            <person name="Feldman A."/>
            <person name="Lin J.S."/>
            <person name="Chang W.E."/>
            <person name="Higgs B.W."/>
            <person name="Demirev P."/>
            <person name="Lindquist J."/>
            <person name="Liem A."/>
            <person name="Fochler E."/>
            <person name="Read T.D."/>
            <person name="Tapia R."/>
            <person name="Johnson S."/>
            <person name="Bishop-Lilly K.A."/>
            <person name="Detter C."/>
            <person name="Han C."/>
            <person name="Sozhamannan S."/>
            <person name="Rosenzweig C.N."/>
            <person name="Skowronski E.W."/>
        </authorList>
    </citation>
    <scope>NUCLEOTIDE SEQUENCE [LARGE SCALE GENOMIC DNA]</scope>
    <source>
        <strain evidence="1 2">1942</strain>
    </source>
</reference>
<dbReference type="Proteomes" id="UP000006867">
    <property type="component" value="Chromosome"/>
</dbReference>
<accession>A0ABM5M3Q8</accession>
<dbReference type="EMBL" id="CP002207">
    <property type="protein sequence ID" value="ADP34861.1"/>
    <property type="molecule type" value="Genomic_DNA"/>
</dbReference>
<name>A0ABM5M3Q8_BACA1</name>
<protein>
    <submittedName>
        <fullName evidence="1">Transposases lmo0828-like protein</fullName>
    </submittedName>
</protein>
<organism evidence="1 2">
    <name type="scientific">Bacillus atrophaeus (strain 1942)</name>
    <dbReference type="NCBI Taxonomy" id="720555"/>
    <lineage>
        <taxon>Bacteria</taxon>
        <taxon>Bacillati</taxon>
        <taxon>Bacillota</taxon>
        <taxon>Bacilli</taxon>
        <taxon>Bacillales</taxon>
        <taxon>Bacillaceae</taxon>
        <taxon>Bacillus</taxon>
    </lineage>
</organism>
<evidence type="ECO:0000313" key="2">
    <source>
        <dbReference type="Proteomes" id="UP000006867"/>
    </source>
</evidence>
<sequence>MRLAGLPVKEIMQELNIMNKTQAYTWIGWDTGDKQDTTFVLDTLNQTPTPSEERMLHRDQGSVYTSYEYQKAVKTDMTMSMPPSNRFIPP</sequence>
<evidence type="ECO:0000313" key="1">
    <source>
        <dbReference type="EMBL" id="ADP34861.1"/>
    </source>
</evidence>